<evidence type="ECO:0000313" key="2">
    <source>
        <dbReference type="Proteomes" id="UP001054837"/>
    </source>
</evidence>
<reference evidence="1 2" key="1">
    <citation type="submission" date="2021-06" db="EMBL/GenBank/DDBJ databases">
        <title>Caerostris darwini draft genome.</title>
        <authorList>
            <person name="Kono N."/>
            <person name="Arakawa K."/>
        </authorList>
    </citation>
    <scope>NUCLEOTIDE SEQUENCE [LARGE SCALE GENOMIC DNA]</scope>
</reference>
<keyword evidence="2" id="KW-1185">Reference proteome</keyword>
<dbReference type="Proteomes" id="UP001054837">
    <property type="component" value="Unassembled WGS sequence"/>
</dbReference>
<gene>
    <name evidence="1" type="ORF">CDAR_98031</name>
</gene>
<comment type="caution">
    <text evidence="1">The sequence shown here is derived from an EMBL/GenBank/DDBJ whole genome shotgun (WGS) entry which is preliminary data.</text>
</comment>
<protein>
    <submittedName>
        <fullName evidence="1">Uncharacterized protein</fullName>
    </submittedName>
</protein>
<sequence length="104" mass="11895">MANVTKFKRFPLTPLATRAGQPMTPIIQNPRGWWRTTVSDDQPCMRKHAFARRTSGAIPDRNCFPERWRFFWLGSLALRPGLPSAKDAPSFVAKVFYDTLLGKE</sequence>
<accession>A0AAV4SQP5</accession>
<name>A0AAV4SQP5_9ARAC</name>
<dbReference type="EMBL" id="BPLQ01008095">
    <property type="protein sequence ID" value="GIY34772.1"/>
    <property type="molecule type" value="Genomic_DNA"/>
</dbReference>
<organism evidence="1 2">
    <name type="scientific">Caerostris darwini</name>
    <dbReference type="NCBI Taxonomy" id="1538125"/>
    <lineage>
        <taxon>Eukaryota</taxon>
        <taxon>Metazoa</taxon>
        <taxon>Ecdysozoa</taxon>
        <taxon>Arthropoda</taxon>
        <taxon>Chelicerata</taxon>
        <taxon>Arachnida</taxon>
        <taxon>Araneae</taxon>
        <taxon>Araneomorphae</taxon>
        <taxon>Entelegynae</taxon>
        <taxon>Araneoidea</taxon>
        <taxon>Araneidae</taxon>
        <taxon>Caerostris</taxon>
    </lineage>
</organism>
<dbReference type="AlphaFoldDB" id="A0AAV4SQP5"/>
<evidence type="ECO:0000313" key="1">
    <source>
        <dbReference type="EMBL" id="GIY34772.1"/>
    </source>
</evidence>
<proteinExistence type="predicted"/>